<evidence type="ECO:0000313" key="2">
    <source>
        <dbReference type="EMBL" id="MBB2162094.1"/>
    </source>
</evidence>
<organism evidence="2 3">
    <name type="scientific">Gluconacetobacter sacchari</name>
    <dbReference type="NCBI Taxonomy" id="92759"/>
    <lineage>
        <taxon>Bacteria</taxon>
        <taxon>Pseudomonadati</taxon>
        <taxon>Pseudomonadota</taxon>
        <taxon>Alphaproteobacteria</taxon>
        <taxon>Acetobacterales</taxon>
        <taxon>Acetobacteraceae</taxon>
        <taxon>Gluconacetobacter</taxon>
    </lineage>
</organism>
<dbReference type="PANTHER" id="PTHR47197">
    <property type="entry name" value="PROTEIN NIRF"/>
    <property type="match status" value="1"/>
</dbReference>
<proteinExistence type="predicted"/>
<dbReference type="InterPro" id="IPR011045">
    <property type="entry name" value="N2O_reductase_N"/>
</dbReference>
<dbReference type="EMBL" id="JABEQJ010000031">
    <property type="protein sequence ID" value="MBB2162094.1"/>
    <property type="molecule type" value="Genomic_DNA"/>
</dbReference>
<dbReference type="Proteomes" id="UP000589085">
    <property type="component" value="Unassembled WGS sequence"/>
</dbReference>
<dbReference type="InterPro" id="IPR019405">
    <property type="entry name" value="Lactonase_7-beta_prop"/>
</dbReference>
<dbReference type="InterPro" id="IPR015943">
    <property type="entry name" value="WD40/YVTN_repeat-like_dom_sf"/>
</dbReference>
<dbReference type="SUPFAM" id="SSF50974">
    <property type="entry name" value="Nitrous oxide reductase, N-terminal domain"/>
    <property type="match status" value="1"/>
</dbReference>
<protein>
    <submittedName>
        <fullName evidence="2">Uncharacterized protein</fullName>
    </submittedName>
</protein>
<gene>
    <name evidence="2" type="ORF">HLH48_18345</name>
</gene>
<dbReference type="RefSeq" id="WP_182998924.1">
    <property type="nucleotide sequence ID" value="NZ_JABEQJ010000031.1"/>
</dbReference>
<keyword evidence="1" id="KW-0732">Signal</keyword>
<evidence type="ECO:0000256" key="1">
    <source>
        <dbReference type="SAM" id="SignalP"/>
    </source>
</evidence>
<name>A0A7W4IG07_9PROT</name>
<feature type="signal peptide" evidence="1">
    <location>
        <begin position="1"/>
        <end position="21"/>
    </location>
</feature>
<comment type="caution">
    <text evidence="2">The sequence shown here is derived from an EMBL/GenBank/DDBJ whole genome shotgun (WGS) entry which is preliminary data.</text>
</comment>
<evidence type="ECO:0000313" key="3">
    <source>
        <dbReference type="Proteomes" id="UP000589085"/>
    </source>
</evidence>
<dbReference type="InterPro" id="IPR051200">
    <property type="entry name" value="Host-pathogen_enzymatic-act"/>
</dbReference>
<accession>A0A7W4IG07</accession>
<sequence>MRNPLMLALTALIAFAAPACAQTVVSANDGHSILQDGVQVLPRPLLPDTLSVLERGESGAWRVRASVQVAASVVGPPTALEFTHDGKIVFVSSASRPDVKTGKIVPDDRISVVDVSGPTPRVVQQVASAPGATTMRLTPDGRHLLVADGRSGVLTWFRFDGGRLGERKVIVLPVSGFPAGLTILPDGKRALVSLWQADRVYLLHIAGDDVSVDPVPLDIAPGPWNIRMTPDGHYAVMGMLGHGEGLPGALAVLDLTASPIREVGRVTVPNAPEGLDISPDGRYVAVVSQNGSALPPRSPRYNPRGVVTMLGLDNGQLHILAQAPGTLWPQGLVFSPDGREVLVQGVMDRSLRTLGWNGRRLDLIGDAPLPGGGADLERARIAG</sequence>
<dbReference type="Gene3D" id="2.130.10.10">
    <property type="entry name" value="YVTN repeat-like/Quinoprotein amine dehydrogenase"/>
    <property type="match status" value="2"/>
</dbReference>
<dbReference type="Pfam" id="PF10282">
    <property type="entry name" value="Lactonase"/>
    <property type="match status" value="1"/>
</dbReference>
<dbReference type="PANTHER" id="PTHR47197:SF3">
    <property type="entry name" value="DIHYDRO-HEME D1 DEHYDROGENASE"/>
    <property type="match status" value="1"/>
</dbReference>
<feature type="chain" id="PRO_5031139445" evidence="1">
    <location>
        <begin position="22"/>
        <end position="383"/>
    </location>
</feature>
<dbReference type="AlphaFoldDB" id="A0A7W4IG07"/>
<reference evidence="2 3" key="1">
    <citation type="submission" date="2020-04" db="EMBL/GenBank/DDBJ databases">
        <title>Description of novel Gluconacetobacter.</title>
        <authorList>
            <person name="Sombolestani A."/>
        </authorList>
    </citation>
    <scope>NUCLEOTIDE SEQUENCE [LARGE SCALE GENOMIC DNA]</scope>
    <source>
        <strain evidence="2 3">LMG 19747</strain>
    </source>
</reference>